<name>A0A1M7SGM5_9SPHN</name>
<evidence type="ECO:0000313" key="2">
    <source>
        <dbReference type="EMBL" id="SHN57625.1"/>
    </source>
</evidence>
<dbReference type="Proteomes" id="UP000184391">
    <property type="component" value="Unassembled WGS sequence"/>
</dbReference>
<keyword evidence="1" id="KW-0472">Membrane</keyword>
<evidence type="ECO:0000256" key="1">
    <source>
        <dbReference type="SAM" id="Phobius"/>
    </source>
</evidence>
<protein>
    <recommendedName>
        <fullName evidence="4">Photosynthetic complex assembly protein</fullName>
    </recommendedName>
</protein>
<keyword evidence="1" id="KW-0812">Transmembrane</keyword>
<keyword evidence="3" id="KW-1185">Reference proteome</keyword>
<dbReference type="STRING" id="198312.SAMN02745193_01675"/>
<sequence length="142" mass="14885">MALNPLLLQFGGSLIAILALAGLARWLGLGGTPRLATDADVHRVAAEVADGFAPVAIDLDREGQAAIARDAEGRIMLIKRHGNRFAGRILGPAAQARLLTNLGPEALVVDCGEARFGTVSLDLPAAEAWAEAINRLDEPHHA</sequence>
<feature type="transmembrane region" description="Helical" evidence="1">
    <location>
        <begin position="6"/>
        <end position="27"/>
    </location>
</feature>
<accession>A0A1M7SGM5</accession>
<reference evidence="3" key="1">
    <citation type="submission" date="2016-12" db="EMBL/GenBank/DDBJ databases">
        <authorList>
            <person name="Varghese N."/>
            <person name="Submissions S."/>
        </authorList>
    </citation>
    <scope>NUCLEOTIDE SEQUENCE [LARGE SCALE GENOMIC DNA]</scope>
    <source>
        <strain evidence="3">DSM 11032</strain>
    </source>
</reference>
<gene>
    <name evidence="2" type="ORF">SAMN02745193_01675</name>
</gene>
<dbReference type="RefSeq" id="WP_072674195.1">
    <property type="nucleotide sequence ID" value="NZ_FRDF01000008.1"/>
</dbReference>
<keyword evidence="1" id="KW-1133">Transmembrane helix</keyword>
<proteinExistence type="predicted"/>
<evidence type="ECO:0008006" key="4">
    <source>
        <dbReference type="Google" id="ProtNLM"/>
    </source>
</evidence>
<evidence type="ECO:0000313" key="3">
    <source>
        <dbReference type="Proteomes" id="UP000184391"/>
    </source>
</evidence>
<organism evidence="2 3">
    <name type="scientific">Erythrobacter sanguineus</name>
    <dbReference type="NCBI Taxonomy" id="198312"/>
    <lineage>
        <taxon>Bacteria</taxon>
        <taxon>Pseudomonadati</taxon>
        <taxon>Pseudomonadota</taxon>
        <taxon>Alphaproteobacteria</taxon>
        <taxon>Sphingomonadales</taxon>
        <taxon>Erythrobacteraceae</taxon>
        <taxon>Erythrobacter/Porphyrobacter group</taxon>
        <taxon>Erythrobacter</taxon>
    </lineage>
</organism>
<dbReference type="EMBL" id="FRDF01000008">
    <property type="protein sequence ID" value="SHN57625.1"/>
    <property type="molecule type" value="Genomic_DNA"/>
</dbReference>
<dbReference type="AlphaFoldDB" id="A0A1M7SGM5"/>
<dbReference type="OrthoDB" id="7391222at2"/>